<sequence>MDPSVNESFCYSVKGSCQKGETVGLSMTATTRDREFDAIAYNITSNNLQMTITFYDENGKVLGAPIEQKSQEGSTERTIDGMIRADVPQNAKSVEIMGHFIHTYVNYGNYQGCGLTIRASFGVTE</sequence>
<accession>A0A645FG94</accession>
<dbReference type="EMBL" id="VSSQ01059922">
    <property type="protein sequence ID" value="MPN13425.1"/>
    <property type="molecule type" value="Genomic_DNA"/>
</dbReference>
<proteinExistence type="predicted"/>
<dbReference type="AlphaFoldDB" id="A0A645FG94"/>
<comment type="caution">
    <text evidence="1">The sequence shown here is derived from an EMBL/GenBank/DDBJ whole genome shotgun (WGS) entry which is preliminary data.</text>
</comment>
<evidence type="ECO:0000313" key="1">
    <source>
        <dbReference type="EMBL" id="MPN13425.1"/>
    </source>
</evidence>
<organism evidence="1">
    <name type="scientific">bioreactor metagenome</name>
    <dbReference type="NCBI Taxonomy" id="1076179"/>
    <lineage>
        <taxon>unclassified sequences</taxon>
        <taxon>metagenomes</taxon>
        <taxon>ecological metagenomes</taxon>
    </lineage>
</organism>
<name>A0A645FG94_9ZZZZ</name>
<gene>
    <name evidence="1" type="ORF">SDC9_160746</name>
</gene>
<reference evidence="1" key="1">
    <citation type="submission" date="2019-08" db="EMBL/GenBank/DDBJ databases">
        <authorList>
            <person name="Kucharzyk K."/>
            <person name="Murdoch R.W."/>
            <person name="Higgins S."/>
            <person name="Loffler F."/>
        </authorList>
    </citation>
    <scope>NUCLEOTIDE SEQUENCE</scope>
</reference>
<protein>
    <submittedName>
        <fullName evidence="1">Uncharacterized protein</fullName>
    </submittedName>
</protein>